<accession>A0A2G8RP07</accession>
<organism evidence="2 3">
    <name type="scientific">Ganoderma sinense ZZ0214-1</name>
    <dbReference type="NCBI Taxonomy" id="1077348"/>
    <lineage>
        <taxon>Eukaryota</taxon>
        <taxon>Fungi</taxon>
        <taxon>Dikarya</taxon>
        <taxon>Basidiomycota</taxon>
        <taxon>Agaricomycotina</taxon>
        <taxon>Agaricomycetes</taxon>
        <taxon>Polyporales</taxon>
        <taxon>Polyporaceae</taxon>
        <taxon>Ganoderma</taxon>
    </lineage>
</organism>
<protein>
    <submittedName>
        <fullName evidence="2">Uncharacterized protein</fullName>
    </submittedName>
</protein>
<keyword evidence="3" id="KW-1185">Reference proteome</keyword>
<name>A0A2G8RP07_9APHY</name>
<feature type="region of interest" description="Disordered" evidence="1">
    <location>
        <begin position="21"/>
        <end position="54"/>
    </location>
</feature>
<dbReference type="Proteomes" id="UP000230002">
    <property type="component" value="Unassembled WGS sequence"/>
</dbReference>
<proteinExistence type="predicted"/>
<evidence type="ECO:0000313" key="3">
    <source>
        <dbReference type="Proteomes" id="UP000230002"/>
    </source>
</evidence>
<evidence type="ECO:0000313" key="2">
    <source>
        <dbReference type="EMBL" id="PIL23068.1"/>
    </source>
</evidence>
<comment type="caution">
    <text evidence="2">The sequence shown here is derived from an EMBL/GenBank/DDBJ whole genome shotgun (WGS) entry which is preliminary data.</text>
</comment>
<dbReference type="EMBL" id="AYKW01000068">
    <property type="protein sequence ID" value="PIL23068.1"/>
    <property type="molecule type" value="Genomic_DNA"/>
</dbReference>
<feature type="compositionally biased region" description="Basic and acidic residues" evidence="1">
    <location>
        <begin position="28"/>
        <end position="54"/>
    </location>
</feature>
<evidence type="ECO:0000256" key="1">
    <source>
        <dbReference type="SAM" id="MobiDB-lite"/>
    </source>
</evidence>
<reference evidence="2 3" key="1">
    <citation type="journal article" date="2015" name="Sci. Rep.">
        <title>Chromosome-level genome map provides insights into diverse defense mechanisms in the medicinal fungus Ganoderma sinense.</title>
        <authorList>
            <person name="Zhu Y."/>
            <person name="Xu J."/>
            <person name="Sun C."/>
            <person name="Zhou S."/>
            <person name="Xu H."/>
            <person name="Nelson D.R."/>
            <person name="Qian J."/>
            <person name="Song J."/>
            <person name="Luo H."/>
            <person name="Xiang L."/>
            <person name="Li Y."/>
            <person name="Xu Z."/>
            <person name="Ji A."/>
            <person name="Wang L."/>
            <person name="Lu S."/>
            <person name="Hayward A."/>
            <person name="Sun W."/>
            <person name="Li X."/>
            <person name="Schwartz D.C."/>
            <person name="Wang Y."/>
            <person name="Chen S."/>
        </authorList>
    </citation>
    <scope>NUCLEOTIDE SEQUENCE [LARGE SCALE GENOMIC DNA]</scope>
    <source>
        <strain evidence="2 3">ZZ0214-1</strain>
    </source>
</reference>
<dbReference type="AlphaFoldDB" id="A0A2G8RP07"/>
<sequence>MPQWSNGDIVVYSCTKHAVQRQAAPIGEAHEDGRCQDEHTESNDSKETERTPDRHLKGLQFGHTLGVDTVAGTVRDVHATSSDFAA</sequence>
<gene>
    <name evidence="2" type="ORF">GSI_14375</name>
</gene>